<evidence type="ECO:0000313" key="11">
    <source>
        <dbReference type="EMBL" id="OXT01845.1"/>
    </source>
</evidence>
<dbReference type="InterPro" id="IPR002123">
    <property type="entry name" value="Plipid/glycerol_acylTrfase"/>
</dbReference>
<keyword evidence="2" id="KW-0808">Transferase</keyword>
<dbReference type="Proteomes" id="UP000215405">
    <property type="component" value="Unassembled WGS sequence"/>
</dbReference>
<accession>A0A231V0V3</accession>
<evidence type="ECO:0000313" key="12">
    <source>
        <dbReference type="Proteomes" id="UP000215405"/>
    </source>
</evidence>
<dbReference type="CDD" id="cd07989">
    <property type="entry name" value="LPLAT_AGPAT-like"/>
    <property type="match status" value="1"/>
</dbReference>
<evidence type="ECO:0000256" key="6">
    <source>
        <dbReference type="ARBA" id="ARBA00023136"/>
    </source>
</evidence>
<dbReference type="SUPFAM" id="SSF69593">
    <property type="entry name" value="Glycerol-3-phosphate (1)-acyltransferase"/>
    <property type="match status" value="1"/>
</dbReference>
<dbReference type="PANTHER" id="PTHR23063">
    <property type="entry name" value="PHOSPHOLIPID ACYLTRANSFERASE"/>
    <property type="match status" value="1"/>
</dbReference>
<organism evidence="11 12">
    <name type="scientific">Notoacmeibacter marinus</name>
    <dbReference type="NCBI Taxonomy" id="1876515"/>
    <lineage>
        <taxon>Bacteria</taxon>
        <taxon>Pseudomonadati</taxon>
        <taxon>Pseudomonadota</taxon>
        <taxon>Alphaproteobacteria</taxon>
        <taxon>Hyphomicrobiales</taxon>
        <taxon>Notoacmeibacteraceae</taxon>
        <taxon>Notoacmeibacter</taxon>
    </lineage>
</organism>
<comment type="subcellular location">
    <subcellularLocation>
        <location evidence="1">Membrane</location>
    </subcellularLocation>
</comment>
<keyword evidence="5" id="KW-0443">Lipid metabolism</keyword>
<evidence type="ECO:0000256" key="1">
    <source>
        <dbReference type="ARBA" id="ARBA00004370"/>
    </source>
</evidence>
<comment type="caution">
    <text evidence="11">The sequence shown here is derived from an EMBL/GenBank/DDBJ whole genome shotgun (WGS) entry which is preliminary data.</text>
</comment>
<reference evidence="12" key="1">
    <citation type="journal article" date="2017" name="Int. J. Syst. Evol. Microbiol.">
        <title>Notoacmeibacter marinus gen. nov., sp. nov., isolated from the gut of a limpet and proposal of Notoacmeibacteraceae fam. nov. in the order Rhizobiales of the class Alphaproteobacteria.</title>
        <authorList>
            <person name="Huang Z."/>
            <person name="Guo F."/>
            <person name="Lai Q."/>
        </authorList>
    </citation>
    <scope>NUCLEOTIDE SEQUENCE [LARGE SCALE GENOMIC DNA]</scope>
    <source>
        <strain evidence="12">XMTR2A4</strain>
    </source>
</reference>
<evidence type="ECO:0000256" key="7">
    <source>
        <dbReference type="ARBA" id="ARBA00023315"/>
    </source>
</evidence>
<proteinExistence type="predicted"/>
<dbReference type="GO" id="GO:0016020">
    <property type="term" value="C:membrane"/>
    <property type="evidence" value="ECO:0007669"/>
    <property type="project" value="UniProtKB-SubCell"/>
</dbReference>
<dbReference type="EMBL" id="NBYO01000001">
    <property type="protein sequence ID" value="OXT01845.1"/>
    <property type="molecule type" value="Genomic_DNA"/>
</dbReference>
<dbReference type="RefSeq" id="WP_094075814.1">
    <property type="nucleotide sequence ID" value="NZ_NBYO01000001.1"/>
</dbReference>
<dbReference type="PANTHER" id="PTHR23063:SF52">
    <property type="entry name" value="LYSOPHOSPHATIDYLCHOLINE ACYLTRANSFERASE"/>
    <property type="match status" value="1"/>
</dbReference>
<dbReference type="SMART" id="SM00563">
    <property type="entry name" value="PlsC"/>
    <property type="match status" value="1"/>
</dbReference>
<name>A0A231V0V3_9HYPH</name>
<keyword evidence="12" id="KW-1185">Reference proteome</keyword>
<dbReference type="Pfam" id="PF01553">
    <property type="entry name" value="Acyltransferase"/>
    <property type="match status" value="1"/>
</dbReference>
<feature type="compositionally biased region" description="Basic and acidic residues" evidence="8">
    <location>
        <begin position="19"/>
        <end position="29"/>
    </location>
</feature>
<feature type="region of interest" description="Disordered" evidence="8">
    <location>
        <begin position="1"/>
        <end position="35"/>
    </location>
</feature>
<feature type="domain" description="Phospholipid/glycerol acyltransferase" evidence="10">
    <location>
        <begin position="103"/>
        <end position="221"/>
    </location>
</feature>
<feature type="transmembrane region" description="Helical" evidence="9">
    <location>
        <begin position="42"/>
        <end position="63"/>
    </location>
</feature>
<dbReference type="GO" id="GO:0016746">
    <property type="term" value="F:acyltransferase activity"/>
    <property type="evidence" value="ECO:0007669"/>
    <property type="project" value="UniProtKB-KW"/>
</dbReference>
<keyword evidence="6 9" id="KW-0472">Membrane</keyword>
<evidence type="ECO:0000256" key="9">
    <source>
        <dbReference type="SAM" id="Phobius"/>
    </source>
</evidence>
<gene>
    <name evidence="11" type="ORF">B7H23_02535</name>
</gene>
<evidence type="ECO:0000256" key="5">
    <source>
        <dbReference type="ARBA" id="ARBA00023098"/>
    </source>
</evidence>
<sequence length="298" mass="32930">MDRTAMPDNDELNTNTSAEEQHEPGEPRAPHRPRRRRSVIRAAVLGPLLVAALLPMGLVHVVLTRSPVPSHRYAMTQLWYRFALRVVGLRVIREGGPTRGRPLLLLANHVSWTDILVLGATVPGCFVAKADMEDWPAIGFLTRFTRSIFVKRDDPRKVGEQTREIGDRLRGGEPVILFPEGTTAAGTQLKPFKSSLLGAVRLALPSEDTAMTIQTAALAYVRRGGAPMDADERRNYAAWIDDEDFAPHLTSVLFGPPMTVRLIFGDHFEAGHGTDRKHLTRRAEGDIAALLERGLTQG</sequence>
<evidence type="ECO:0000259" key="10">
    <source>
        <dbReference type="SMART" id="SM00563"/>
    </source>
</evidence>
<protein>
    <recommendedName>
        <fullName evidence="10">Phospholipid/glycerol acyltransferase domain-containing protein</fullName>
    </recommendedName>
</protein>
<keyword evidence="7" id="KW-0012">Acyltransferase</keyword>
<evidence type="ECO:0000256" key="2">
    <source>
        <dbReference type="ARBA" id="ARBA00022679"/>
    </source>
</evidence>
<dbReference type="GO" id="GO:0006629">
    <property type="term" value="P:lipid metabolic process"/>
    <property type="evidence" value="ECO:0007669"/>
    <property type="project" value="UniProtKB-KW"/>
</dbReference>
<evidence type="ECO:0000256" key="3">
    <source>
        <dbReference type="ARBA" id="ARBA00022692"/>
    </source>
</evidence>
<dbReference type="AlphaFoldDB" id="A0A231V0V3"/>
<evidence type="ECO:0000256" key="8">
    <source>
        <dbReference type="SAM" id="MobiDB-lite"/>
    </source>
</evidence>
<keyword evidence="3 9" id="KW-0812">Transmembrane</keyword>
<evidence type="ECO:0000256" key="4">
    <source>
        <dbReference type="ARBA" id="ARBA00022989"/>
    </source>
</evidence>
<keyword evidence="4 9" id="KW-1133">Transmembrane helix</keyword>